<protein>
    <recommendedName>
        <fullName evidence="1">EF-hand domain-containing protein</fullName>
    </recommendedName>
</protein>
<dbReference type="GO" id="GO:0005874">
    <property type="term" value="C:microtubule"/>
    <property type="evidence" value="ECO:0007669"/>
    <property type="project" value="TreeGrafter"/>
</dbReference>
<dbReference type="GO" id="GO:0045104">
    <property type="term" value="P:intermediate filament cytoskeleton organization"/>
    <property type="evidence" value="ECO:0007669"/>
    <property type="project" value="InterPro"/>
</dbReference>
<dbReference type="SMART" id="SM00150">
    <property type="entry name" value="SPEC"/>
    <property type="match status" value="3"/>
</dbReference>
<dbReference type="SUPFAM" id="SSF47473">
    <property type="entry name" value="EF-hand"/>
    <property type="match status" value="1"/>
</dbReference>
<dbReference type="PROSITE" id="PS50222">
    <property type="entry name" value="EF_HAND_2"/>
    <property type="match status" value="1"/>
</dbReference>
<dbReference type="InterPro" id="IPR002048">
    <property type="entry name" value="EF_hand_dom"/>
</dbReference>
<reference evidence="2" key="2">
    <citation type="submission" date="2025-09" db="UniProtKB">
        <authorList>
            <consortium name="Ensembl"/>
        </authorList>
    </citation>
    <scope>IDENTIFICATION</scope>
</reference>
<dbReference type="FunFam" id="1.20.58.60:FF:000001">
    <property type="entry name" value="Microtubule-actin cross-linking factor 1"/>
    <property type="match status" value="2"/>
</dbReference>
<dbReference type="Gene3D" id="1.20.58.60">
    <property type="match status" value="4"/>
</dbReference>
<dbReference type="GO" id="GO:0005198">
    <property type="term" value="F:structural molecule activity"/>
    <property type="evidence" value="ECO:0007669"/>
    <property type="project" value="TreeGrafter"/>
</dbReference>
<dbReference type="GO" id="GO:0005882">
    <property type="term" value="C:intermediate filament"/>
    <property type="evidence" value="ECO:0007669"/>
    <property type="project" value="TreeGrafter"/>
</dbReference>
<dbReference type="GeneTree" id="ENSGT00940000166468"/>
<sequence>MTGLNSHRNLVLVLETDGSHLSSMSLEQDVVLIRSLLLRVHARWDQLVQSSLDRDQHLEKARLTAEKFKEAWLEFWEWLQEAESRLDADLEISNDPGLINRLLIDHKEFQKFLHSKRPVFYTTVRFCRTIREQATLPADTLKLGNLLGKIRDKWDYVCGRTVDRQQQLDQALLEVGQVDVALQGILDWLLQVEPQLDEQDPVHGDLGLVAHLVDSHKVLQQELGKRAGSFEALKRSATEVMERSGLCEQLQDVSQRWDRVCGLSVTRQLRLQQALKQAEEFHSWVQRLRAWLSGLEQGLHYRGLLPEEEPPLQALLQSQKELMQAMQGKRQDVDRVVSLGEAILRVCHPDGFTSIKLGVASLQERFQEVLTWVKQHEQRLERALEELQKGTIQLQDLQSWLQWAESRLAQREAAPLPQQPMQLRALISEHYAFMEEVKHKQEDVDQMPKNYRKKTSGNNFGERLRMCESLIMTISPDTCKMFLDVMLYLVWQLKEAPAFDFETWRQRYMLWLHLRKDSLMEVFRNIDRDQDGRIRRLEFTEGILDTNFPTSQQELVAVADIFDRDGYIDYYQFVAALLSSRDHWHFSSDRGSMENEVTCILFLLT</sequence>
<proteinExistence type="predicted"/>
<dbReference type="AlphaFoldDB" id="A0A3B3QVS9"/>
<dbReference type="CDD" id="cd00051">
    <property type="entry name" value="EFh"/>
    <property type="match status" value="1"/>
</dbReference>
<evidence type="ECO:0000313" key="3">
    <source>
        <dbReference type="Proteomes" id="UP000261540"/>
    </source>
</evidence>
<dbReference type="InterPro" id="IPR018159">
    <property type="entry name" value="Spectrin/alpha-actinin"/>
</dbReference>
<dbReference type="InterPro" id="IPR011992">
    <property type="entry name" value="EF-hand-dom_pair"/>
</dbReference>
<dbReference type="InterPro" id="IPR002017">
    <property type="entry name" value="Spectrin_repeat"/>
</dbReference>
<dbReference type="GO" id="GO:0015629">
    <property type="term" value="C:actin cytoskeleton"/>
    <property type="evidence" value="ECO:0007669"/>
    <property type="project" value="TreeGrafter"/>
</dbReference>
<reference evidence="2" key="1">
    <citation type="submission" date="2025-08" db="UniProtKB">
        <authorList>
            <consortium name="Ensembl"/>
        </authorList>
    </citation>
    <scope>IDENTIFICATION</scope>
</reference>
<dbReference type="GO" id="GO:0045296">
    <property type="term" value="F:cadherin binding"/>
    <property type="evidence" value="ECO:0007669"/>
    <property type="project" value="TreeGrafter"/>
</dbReference>
<dbReference type="SUPFAM" id="SSF46966">
    <property type="entry name" value="Spectrin repeat"/>
    <property type="match status" value="4"/>
</dbReference>
<organism evidence="2 3">
    <name type="scientific">Paramormyrops kingsleyae</name>
    <dbReference type="NCBI Taxonomy" id="1676925"/>
    <lineage>
        <taxon>Eukaryota</taxon>
        <taxon>Metazoa</taxon>
        <taxon>Chordata</taxon>
        <taxon>Craniata</taxon>
        <taxon>Vertebrata</taxon>
        <taxon>Euteleostomi</taxon>
        <taxon>Actinopterygii</taxon>
        <taxon>Neopterygii</taxon>
        <taxon>Teleostei</taxon>
        <taxon>Osteoglossocephala</taxon>
        <taxon>Osteoglossomorpha</taxon>
        <taxon>Osteoglossiformes</taxon>
        <taxon>Mormyridae</taxon>
        <taxon>Paramormyrops</taxon>
    </lineage>
</organism>
<keyword evidence="3" id="KW-1185">Reference proteome</keyword>
<dbReference type="GO" id="GO:0005509">
    <property type="term" value="F:calcium ion binding"/>
    <property type="evidence" value="ECO:0007669"/>
    <property type="project" value="InterPro"/>
</dbReference>
<evidence type="ECO:0000259" key="1">
    <source>
        <dbReference type="PROSITE" id="PS50222"/>
    </source>
</evidence>
<dbReference type="GO" id="GO:0042060">
    <property type="term" value="P:wound healing"/>
    <property type="evidence" value="ECO:0007669"/>
    <property type="project" value="TreeGrafter"/>
</dbReference>
<feature type="domain" description="EF-hand" evidence="1">
    <location>
        <begin position="514"/>
        <end position="549"/>
    </location>
</feature>
<dbReference type="STRING" id="1676925.ENSPKIP00000010702"/>
<dbReference type="GO" id="GO:0051893">
    <property type="term" value="P:regulation of focal adhesion assembly"/>
    <property type="evidence" value="ECO:0007669"/>
    <property type="project" value="TreeGrafter"/>
</dbReference>
<evidence type="ECO:0000313" key="2">
    <source>
        <dbReference type="Ensembl" id="ENSPKIP00000010702.1"/>
    </source>
</evidence>
<dbReference type="GO" id="GO:0032886">
    <property type="term" value="P:regulation of microtubule-based process"/>
    <property type="evidence" value="ECO:0007669"/>
    <property type="project" value="TreeGrafter"/>
</dbReference>
<dbReference type="InterPro" id="IPR043197">
    <property type="entry name" value="Plakin"/>
</dbReference>
<dbReference type="GO" id="GO:0005737">
    <property type="term" value="C:cytoplasm"/>
    <property type="evidence" value="ECO:0007669"/>
    <property type="project" value="TreeGrafter"/>
</dbReference>
<accession>A0A3B3QVS9</accession>
<dbReference type="Ensembl" id="ENSPKIT00000034837.1">
    <property type="protein sequence ID" value="ENSPKIP00000010702.1"/>
    <property type="gene ID" value="ENSPKIG00000025317.1"/>
</dbReference>
<dbReference type="Pfam" id="PF00435">
    <property type="entry name" value="Spectrin"/>
    <property type="match status" value="3"/>
</dbReference>
<dbReference type="PANTHER" id="PTHR23169:SF25">
    <property type="entry name" value="MICROTUBULE-ACTIN CROSS-LINKING FACTOR 1, ISOFORMS 1_2_3_4_5"/>
    <property type="match status" value="1"/>
</dbReference>
<dbReference type="Gene3D" id="1.10.238.10">
    <property type="entry name" value="EF-hand"/>
    <property type="match status" value="1"/>
</dbReference>
<name>A0A3B3QVS9_9TELE</name>
<dbReference type="PANTHER" id="PTHR23169">
    <property type="entry name" value="ENVOPLAKIN"/>
    <property type="match status" value="1"/>
</dbReference>
<dbReference type="Proteomes" id="UP000261540">
    <property type="component" value="Unplaced"/>
</dbReference>
<dbReference type="GO" id="GO:0016020">
    <property type="term" value="C:membrane"/>
    <property type="evidence" value="ECO:0007669"/>
    <property type="project" value="TreeGrafter"/>
</dbReference>
<dbReference type="CDD" id="cd00176">
    <property type="entry name" value="SPEC"/>
    <property type="match status" value="2"/>
</dbReference>